<sequence length="263" mass="28620">MPTFTNPTSDADDASEALRGLAHATRTFENPADTYPVIGDLLAGLRSLRQVMDQLATVHLAHQQRVTDDDHNPTAGATAALAAADELHQAATLIDQTHDRLNDAMAHSGRIVWNPEDRLVERWIGVVFLQGNEADTVLDLIDNEGVEAGIDHLSAWDWGNETTEAAMENGDVHDTAPVYAGDRQAETGDYAMTYNVQAGHVALYRRHLIRAKDAIDPAAEAHVPARHSTPARETTGRRSTVREGGWFEHPGVAAVKQARSLSM</sequence>
<evidence type="ECO:0000256" key="1">
    <source>
        <dbReference type="SAM" id="MobiDB-lite"/>
    </source>
</evidence>
<evidence type="ECO:0000313" key="3">
    <source>
        <dbReference type="Proteomes" id="UP000313849"/>
    </source>
</evidence>
<name>A0A5C5BGP2_9MICO</name>
<feature type="region of interest" description="Disordered" evidence="1">
    <location>
        <begin position="220"/>
        <end position="245"/>
    </location>
</feature>
<accession>A0A5C5BGP2</accession>
<comment type="caution">
    <text evidence="2">The sequence shown here is derived from an EMBL/GenBank/DDBJ whole genome shotgun (WGS) entry which is preliminary data.</text>
</comment>
<gene>
    <name evidence="2" type="ORF">FH969_00990</name>
</gene>
<reference evidence="2 3" key="1">
    <citation type="submission" date="2019-06" db="EMBL/GenBank/DDBJ databases">
        <title>Draft genome sequence of Miniimonas arenae KCTC 19750T isolated from sea sand.</title>
        <authorList>
            <person name="Park S.-J."/>
        </authorList>
    </citation>
    <scope>NUCLEOTIDE SEQUENCE [LARGE SCALE GENOMIC DNA]</scope>
    <source>
        <strain evidence="2 3">KCTC 19750</strain>
    </source>
</reference>
<dbReference type="EMBL" id="VENP01000002">
    <property type="protein sequence ID" value="TNU76960.1"/>
    <property type="molecule type" value="Genomic_DNA"/>
</dbReference>
<proteinExistence type="predicted"/>
<evidence type="ECO:0000313" key="2">
    <source>
        <dbReference type="EMBL" id="TNU76960.1"/>
    </source>
</evidence>
<protein>
    <submittedName>
        <fullName evidence="2">Uncharacterized protein</fullName>
    </submittedName>
</protein>
<dbReference type="OrthoDB" id="3781658at2"/>
<dbReference type="Proteomes" id="UP000313849">
    <property type="component" value="Unassembled WGS sequence"/>
</dbReference>
<dbReference type="AlphaFoldDB" id="A0A5C5BGP2"/>
<organism evidence="2 3">
    <name type="scientific">Miniimonas arenae</name>
    <dbReference type="NCBI Taxonomy" id="676201"/>
    <lineage>
        <taxon>Bacteria</taxon>
        <taxon>Bacillati</taxon>
        <taxon>Actinomycetota</taxon>
        <taxon>Actinomycetes</taxon>
        <taxon>Micrococcales</taxon>
        <taxon>Beutenbergiaceae</taxon>
        <taxon>Miniimonas</taxon>
    </lineage>
</organism>
<keyword evidence="3" id="KW-1185">Reference proteome</keyword>
<dbReference type="RefSeq" id="WP_108717357.1">
    <property type="nucleotide sequence ID" value="NZ_VENP01000002.1"/>
</dbReference>